<comment type="caution">
    <text evidence="1">The sequence shown here is derived from an EMBL/GenBank/DDBJ whole genome shotgun (WGS) entry which is preliminary data.</text>
</comment>
<reference evidence="1" key="1">
    <citation type="submission" date="2022-07" db="EMBL/GenBank/DDBJ databases">
        <title>Phylogenomic reconstructions and comparative analyses of Kickxellomycotina fungi.</title>
        <authorList>
            <person name="Reynolds N.K."/>
            <person name="Stajich J.E."/>
            <person name="Barry K."/>
            <person name="Grigoriev I.V."/>
            <person name="Crous P."/>
            <person name="Smith M.E."/>
        </authorList>
    </citation>
    <scope>NUCLEOTIDE SEQUENCE</scope>
    <source>
        <strain evidence="1">Benny 63K</strain>
    </source>
</reference>
<protein>
    <submittedName>
        <fullName evidence="1">Uncharacterized protein</fullName>
    </submittedName>
</protein>
<proteinExistence type="predicted"/>
<evidence type="ECO:0000313" key="2">
    <source>
        <dbReference type="Proteomes" id="UP001150581"/>
    </source>
</evidence>
<dbReference type="Proteomes" id="UP001150581">
    <property type="component" value="Unassembled WGS sequence"/>
</dbReference>
<dbReference type="EMBL" id="JANBPG010001667">
    <property type="protein sequence ID" value="KAJ1888826.1"/>
    <property type="molecule type" value="Genomic_DNA"/>
</dbReference>
<sequence length="282" mass="30890">MSSFTRDTQTPGKFLFKMSHPPEFTSTITARRHIKQRLIAAFRLFAKLHLDEGIAGHLTCRDPQYPDLFWVNPFGKSFSCITAADLILVNHQGNIIKGGDGGALNAAAFVIHSKIHAVRTDVQAACHSHSLHGKAFSALGQPLKMITQDACMFFGDSHAVFPGFHGVVADEEEGEKMAECLGPQGKALVMQNHGLLTVGGSVDEAAFWFIALDRCCHAQLLAMATGCELQEIPAEVAQETSRTVGSANSGWFNFQPYFEMITREQPDILDIDEEGEEELVVD</sequence>
<gene>
    <name evidence="1" type="ORF">LPJ66_008373</name>
</gene>
<evidence type="ECO:0000313" key="1">
    <source>
        <dbReference type="EMBL" id="KAJ1888826.1"/>
    </source>
</evidence>
<organism evidence="1 2">
    <name type="scientific">Kickxella alabastrina</name>
    <dbReference type="NCBI Taxonomy" id="61397"/>
    <lineage>
        <taxon>Eukaryota</taxon>
        <taxon>Fungi</taxon>
        <taxon>Fungi incertae sedis</taxon>
        <taxon>Zoopagomycota</taxon>
        <taxon>Kickxellomycotina</taxon>
        <taxon>Kickxellomycetes</taxon>
        <taxon>Kickxellales</taxon>
        <taxon>Kickxellaceae</taxon>
        <taxon>Kickxella</taxon>
    </lineage>
</organism>
<accession>A0ACC1I6T5</accession>
<name>A0ACC1I6T5_9FUNG</name>
<keyword evidence="2" id="KW-1185">Reference proteome</keyword>